<proteinExistence type="inferred from homology"/>
<feature type="compositionally biased region" description="Basic residues" evidence="4">
    <location>
        <begin position="169"/>
        <end position="197"/>
    </location>
</feature>
<name>A0A396I025_MEDTR</name>
<sequence length="229" mass="25995">MMRRRGVNRFQGFYSHIAPKPSNSLKRFTPTNGQFATYDDFDDDAVVDVKMPTGLYNGSVSCKVSQFIKANKKKLKVVSGDDEPKRDDFGERRKKYEKWVLAGTGIKTEDNNNEDNDACEQAKKLRPTKRAAKAETYSTDLRKSSVPSLPEETVDGKRHITSQMLKNRGLTRSRNKSKKNPRKNYKLKHQKSVKNHKGQVQSIKISFSPYGGESSGINANISRSIRFKS</sequence>
<gene>
    <name evidence="6" type="ORF">MtrunA17_Chr5g0447351</name>
</gene>
<keyword evidence="3" id="KW-0539">Nucleus</keyword>
<evidence type="ECO:0000256" key="4">
    <source>
        <dbReference type="SAM" id="MobiDB-lite"/>
    </source>
</evidence>
<dbReference type="GO" id="GO:0005634">
    <property type="term" value="C:nucleus"/>
    <property type="evidence" value="ECO:0007669"/>
    <property type="project" value="UniProtKB-SubCell"/>
</dbReference>
<dbReference type="InterPro" id="IPR018972">
    <property type="entry name" value="Sas10_C_dom"/>
</dbReference>
<dbReference type="Gramene" id="rna33696">
    <property type="protein sequence ID" value="RHN58088.1"/>
    <property type="gene ID" value="gene33696"/>
</dbReference>
<evidence type="ECO:0000256" key="2">
    <source>
        <dbReference type="ARBA" id="ARBA00010979"/>
    </source>
</evidence>
<comment type="caution">
    <text evidence="6">The sequence shown here is derived from an EMBL/GenBank/DDBJ whole genome shotgun (WGS) entry which is preliminary data.</text>
</comment>
<feature type="region of interest" description="Disordered" evidence="4">
    <location>
        <begin position="111"/>
        <end position="199"/>
    </location>
</feature>
<dbReference type="Pfam" id="PF09368">
    <property type="entry name" value="Sas10"/>
    <property type="match status" value="1"/>
</dbReference>
<evidence type="ECO:0000256" key="1">
    <source>
        <dbReference type="ARBA" id="ARBA00004123"/>
    </source>
</evidence>
<reference evidence="6" key="1">
    <citation type="journal article" date="2018" name="Nat. Plants">
        <title>Whole-genome landscape of Medicago truncatula symbiotic genes.</title>
        <authorList>
            <person name="Pecrix Y."/>
            <person name="Gamas P."/>
            <person name="Carrere S."/>
        </authorList>
    </citation>
    <scope>NUCLEOTIDE SEQUENCE</scope>
    <source>
        <tissue evidence="6">Leaves</tissue>
    </source>
</reference>
<comment type="subcellular location">
    <subcellularLocation>
        <location evidence="1">Nucleus</location>
    </subcellularLocation>
</comment>
<organism evidence="6">
    <name type="scientific">Medicago truncatula</name>
    <name type="common">Barrel medic</name>
    <name type="synonym">Medicago tribuloides</name>
    <dbReference type="NCBI Taxonomy" id="3880"/>
    <lineage>
        <taxon>Eukaryota</taxon>
        <taxon>Viridiplantae</taxon>
        <taxon>Streptophyta</taxon>
        <taxon>Embryophyta</taxon>
        <taxon>Tracheophyta</taxon>
        <taxon>Spermatophyta</taxon>
        <taxon>Magnoliopsida</taxon>
        <taxon>eudicotyledons</taxon>
        <taxon>Gunneridae</taxon>
        <taxon>Pentapetalae</taxon>
        <taxon>rosids</taxon>
        <taxon>fabids</taxon>
        <taxon>Fabales</taxon>
        <taxon>Fabaceae</taxon>
        <taxon>Papilionoideae</taxon>
        <taxon>50 kb inversion clade</taxon>
        <taxon>NPAAA clade</taxon>
        <taxon>Hologalegina</taxon>
        <taxon>IRL clade</taxon>
        <taxon>Trifolieae</taxon>
        <taxon>Medicago</taxon>
    </lineage>
</organism>
<accession>A0A396I025</accession>
<protein>
    <submittedName>
        <fullName evidence="6">Putative sas10 domain-containing protein</fullName>
    </submittedName>
</protein>
<evidence type="ECO:0000313" key="6">
    <source>
        <dbReference type="EMBL" id="RHN58088.1"/>
    </source>
</evidence>
<dbReference type="PANTHER" id="PTHR13237">
    <property type="entry name" value="SOMETHING ABOUT SILENCING PROTEIN 10-RELATED"/>
    <property type="match status" value="1"/>
</dbReference>
<evidence type="ECO:0000259" key="5">
    <source>
        <dbReference type="Pfam" id="PF09368"/>
    </source>
</evidence>
<dbReference type="AlphaFoldDB" id="A0A396I025"/>
<dbReference type="Proteomes" id="UP000265566">
    <property type="component" value="Chromosome 5"/>
</dbReference>
<comment type="similarity">
    <text evidence="2">Belongs to the SAS10 family.</text>
</comment>
<feature type="domain" description="Sas10 C-terminal" evidence="5">
    <location>
        <begin position="155"/>
        <end position="227"/>
    </location>
</feature>
<dbReference type="PANTHER" id="PTHR13237:SF8">
    <property type="entry name" value="SOMETHING ABOUT SILENCING PROTEIN 10"/>
    <property type="match status" value="1"/>
</dbReference>
<dbReference type="OrthoDB" id="1924577at2759"/>
<evidence type="ECO:0000256" key="3">
    <source>
        <dbReference type="ARBA" id="ARBA00023242"/>
    </source>
</evidence>
<dbReference type="EMBL" id="PSQE01000005">
    <property type="protein sequence ID" value="RHN58088.1"/>
    <property type="molecule type" value="Genomic_DNA"/>
</dbReference>